<organism evidence="2 3">
    <name type="scientific">Micromonospora musae</name>
    <dbReference type="NCBI Taxonomy" id="1894970"/>
    <lineage>
        <taxon>Bacteria</taxon>
        <taxon>Bacillati</taxon>
        <taxon>Actinomycetota</taxon>
        <taxon>Actinomycetes</taxon>
        <taxon>Micromonosporales</taxon>
        <taxon>Micromonosporaceae</taxon>
        <taxon>Micromonospora</taxon>
    </lineage>
</organism>
<dbReference type="RefSeq" id="WP_120675222.1">
    <property type="nucleotide sequence ID" value="NZ_RAZS01000002.1"/>
</dbReference>
<dbReference type="EMBL" id="RAZS01000002">
    <property type="protein sequence ID" value="RKN22634.1"/>
    <property type="molecule type" value="Genomic_DNA"/>
</dbReference>
<evidence type="ECO:0000313" key="2">
    <source>
        <dbReference type="EMBL" id="RKN22634.1"/>
    </source>
</evidence>
<accession>A0ABX9RG14</accession>
<reference evidence="2 3" key="1">
    <citation type="submission" date="2018-09" db="EMBL/GenBank/DDBJ databases">
        <title>Micromonospora sp. nov. MS1-9, isolated from a root of Musa sp.</title>
        <authorList>
            <person name="Kuncharoen N."/>
            <person name="Kudo T."/>
            <person name="Ohkuma M."/>
            <person name="Yuki M."/>
            <person name="Tanasupawat S."/>
        </authorList>
    </citation>
    <scope>NUCLEOTIDE SEQUENCE [LARGE SCALE GENOMIC DNA]</scope>
    <source>
        <strain evidence="2 3">NGC1-4</strain>
    </source>
</reference>
<keyword evidence="1" id="KW-0472">Membrane</keyword>
<sequence length="139" mass="14121">MILVTGLALGNGGFTPDGVAASVGAELVIANPLGRTPPAWIAVILGGPALYLAGRARFEHAVFGRVSRSRPIGILALAALAPAMFLLPPVAVAVAAAAALVLTGIAGADAARARRNPSEPPSPPGQRWGRLVCRAYIRD</sequence>
<dbReference type="Proteomes" id="UP000271548">
    <property type="component" value="Unassembled WGS sequence"/>
</dbReference>
<protein>
    <recommendedName>
        <fullName evidence="4">Low temperature requirement protein A</fullName>
    </recommendedName>
</protein>
<proteinExistence type="predicted"/>
<evidence type="ECO:0008006" key="4">
    <source>
        <dbReference type="Google" id="ProtNLM"/>
    </source>
</evidence>
<feature type="transmembrane region" description="Helical" evidence="1">
    <location>
        <begin position="75"/>
        <end position="108"/>
    </location>
</feature>
<keyword evidence="1" id="KW-1133">Transmembrane helix</keyword>
<evidence type="ECO:0000313" key="3">
    <source>
        <dbReference type="Proteomes" id="UP000271548"/>
    </source>
</evidence>
<comment type="caution">
    <text evidence="2">The sequence shown here is derived from an EMBL/GenBank/DDBJ whole genome shotgun (WGS) entry which is preliminary data.</text>
</comment>
<evidence type="ECO:0000256" key="1">
    <source>
        <dbReference type="SAM" id="Phobius"/>
    </source>
</evidence>
<keyword evidence="1" id="KW-0812">Transmembrane</keyword>
<name>A0ABX9RG14_9ACTN</name>
<keyword evidence="3" id="KW-1185">Reference proteome</keyword>
<gene>
    <name evidence="2" type="ORF">D7147_05555</name>
</gene>